<comment type="caution">
    <text evidence="2">The sequence shown here is derived from an EMBL/GenBank/DDBJ whole genome shotgun (WGS) entry which is preliminary data.</text>
</comment>
<keyword evidence="1" id="KW-0812">Transmembrane</keyword>
<evidence type="ECO:0000313" key="3">
    <source>
        <dbReference type="Proteomes" id="UP001176961"/>
    </source>
</evidence>
<organism evidence="2 3">
    <name type="scientific">Cylicocyclus nassatus</name>
    <name type="common">Nematode worm</name>
    <dbReference type="NCBI Taxonomy" id="53992"/>
    <lineage>
        <taxon>Eukaryota</taxon>
        <taxon>Metazoa</taxon>
        <taxon>Ecdysozoa</taxon>
        <taxon>Nematoda</taxon>
        <taxon>Chromadorea</taxon>
        <taxon>Rhabditida</taxon>
        <taxon>Rhabditina</taxon>
        <taxon>Rhabditomorpha</taxon>
        <taxon>Strongyloidea</taxon>
        <taxon>Strongylidae</taxon>
        <taxon>Cylicocyclus</taxon>
    </lineage>
</organism>
<reference evidence="2" key="1">
    <citation type="submission" date="2023-07" db="EMBL/GenBank/DDBJ databases">
        <authorList>
            <consortium name="CYATHOMIX"/>
        </authorList>
    </citation>
    <scope>NUCLEOTIDE SEQUENCE</scope>
    <source>
        <strain evidence="2">N/A</strain>
    </source>
</reference>
<proteinExistence type="predicted"/>
<keyword evidence="1" id="KW-1133">Transmembrane helix</keyword>
<evidence type="ECO:0000313" key="2">
    <source>
        <dbReference type="EMBL" id="CAJ0600230.1"/>
    </source>
</evidence>
<dbReference type="EMBL" id="CATQJL010000223">
    <property type="protein sequence ID" value="CAJ0600230.1"/>
    <property type="molecule type" value="Genomic_DNA"/>
</dbReference>
<gene>
    <name evidence="2" type="ORF">CYNAS_LOCUS12213</name>
</gene>
<name>A0AA36M797_CYLNA</name>
<protein>
    <submittedName>
        <fullName evidence="2">Uncharacterized protein</fullName>
    </submittedName>
</protein>
<keyword evidence="3" id="KW-1185">Reference proteome</keyword>
<dbReference type="Proteomes" id="UP001176961">
    <property type="component" value="Unassembled WGS sequence"/>
</dbReference>
<feature type="transmembrane region" description="Helical" evidence="1">
    <location>
        <begin position="51"/>
        <end position="75"/>
    </location>
</feature>
<sequence length="172" mass="18731">MFPLKYSNKSYACNAIELLRARSSASSTSSSSLFASINIDIDSSLLQESKILALCISLCAVALFYLLTSTVLWTVSKATCSHAISGTVSLPIMVASCRRRIGEMSPIKRNIKREMDESKSTLVAPIFETTVFSTLDNTVLVSLKNKKNFVPPSDDGVKEALGREAEVLLCLK</sequence>
<dbReference type="AlphaFoldDB" id="A0AA36M797"/>
<keyword evidence="1" id="KW-0472">Membrane</keyword>
<accession>A0AA36M797</accession>
<evidence type="ECO:0000256" key="1">
    <source>
        <dbReference type="SAM" id="Phobius"/>
    </source>
</evidence>